<feature type="transmembrane region" description="Helical" evidence="5">
    <location>
        <begin position="253"/>
        <end position="278"/>
    </location>
</feature>
<keyword evidence="2" id="KW-0479">Metal-binding</keyword>
<dbReference type="Pfam" id="PF03328">
    <property type="entry name" value="HpcH_HpaI"/>
    <property type="match status" value="1"/>
</dbReference>
<accession>A0A4D4LQF1</accession>
<comment type="cofactor">
    <cofactor evidence="1">
        <name>Mg(2+)</name>
        <dbReference type="ChEBI" id="CHEBI:18420"/>
    </cofactor>
</comment>
<evidence type="ECO:0000256" key="3">
    <source>
        <dbReference type="ARBA" id="ARBA00022842"/>
    </source>
</evidence>
<name>A0A4D4LQF1_STRVO</name>
<feature type="region of interest" description="Disordered" evidence="4">
    <location>
        <begin position="310"/>
        <end position="344"/>
    </location>
</feature>
<dbReference type="InterPro" id="IPR015813">
    <property type="entry name" value="Pyrv/PenolPyrv_kinase-like_dom"/>
</dbReference>
<evidence type="ECO:0000259" key="6">
    <source>
        <dbReference type="Pfam" id="PF03328"/>
    </source>
</evidence>
<dbReference type="GO" id="GO:0000287">
    <property type="term" value="F:magnesium ion binding"/>
    <property type="evidence" value="ECO:0007669"/>
    <property type="project" value="TreeGrafter"/>
</dbReference>
<comment type="caution">
    <text evidence="8">The sequence shown here is derived from an EMBL/GenBank/DDBJ whole genome shotgun (WGS) entry which is preliminary data.</text>
</comment>
<dbReference type="Gene3D" id="3.20.20.60">
    <property type="entry name" value="Phosphoenolpyruvate-binding domains"/>
    <property type="match status" value="1"/>
</dbReference>
<evidence type="ECO:0000259" key="7">
    <source>
        <dbReference type="Pfam" id="PF07158"/>
    </source>
</evidence>
<dbReference type="InterPro" id="IPR040442">
    <property type="entry name" value="Pyrv_kinase-like_dom_sf"/>
</dbReference>
<evidence type="ECO:0000256" key="5">
    <source>
        <dbReference type="SAM" id="Phobius"/>
    </source>
</evidence>
<dbReference type="InterPro" id="IPR005000">
    <property type="entry name" value="Aldolase/citrate-lyase_domain"/>
</dbReference>
<reference evidence="8 9" key="1">
    <citation type="journal article" date="2020" name="Int. J. Syst. Evol. Microbiol.">
        <title>Reclassification of Streptomyces castelarensis and Streptomyces sporoclivatus as later heterotypic synonyms of Streptomyces antimycoticus.</title>
        <authorList>
            <person name="Komaki H."/>
            <person name="Tamura T."/>
        </authorList>
    </citation>
    <scope>NUCLEOTIDE SEQUENCE [LARGE SCALE GENOMIC DNA]</scope>
    <source>
        <strain evidence="8 9">NBRC 13459</strain>
    </source>
</reference>
<feature type="transmembrane region" description="Helical" evidence="5">
    <location>
        <begin position="129"/>
        <end position="148"/>
    </location>
</feature>
<feature type="transmembrane region" description="Helical" evidence="5">
    <location>
        <begin position="194"/>
        <end position="212"/>
    </location>
</feature>
<feature type="domain" description="Dicarboxylate carrier MatC N-terminal" evidence="7">
    <location>
        <begin position="2"/>
        <end position="102"/>
    </location>
</feature>
<keyword evidence="5" id="KW-0812">Transmembrane</keyword>
<dbReference type="PANTHER" id="PTHR32308:SF10">
    <property type="entry name" value="CITRATE LYASE SUBUNIT BETA"/>
    <property type="match status" value="1"/>
</dbReference>
<feature type="transmembrane region" description="Helical" evidence="5">
    <location>
        <begin position="169"/>
        <end position="188"/>
    </location>
</feature>
<dbReference type="Pfam" id="PF07158">
    <property type="entry name" value="MatC_N"/>
    <property type="match status" value="1"/>
</dbReference>
<gene>
    <name evidence="8" type="ORF">SVIO_107120</name>
</gene>
<evidence type="ECO:0000256" key="4">
    <source>
        <dbReference type="SAM" id="MobiDB-lite"/>
    </source>
</evidence>
<proteinExistence type="predicted"/>
<evidence type="ECO:0000256" key="1">
    <source>
        <dbReference type="ARBA" id="ARBA00001946"/>
    </source>
</evidence>
<keyword evidence="9" id="KW-1185">Reference proteome</keyword>
<evidence type="ECO:0008006" key="10">
    <source>
        <dbReference type="Google" id="ProtNLM"/>
    </source>
</evidence>
<dbReference type="InterPro" id="IPR009827">
    <property type="entry name" value="MatC_N"/>
</dbReference>
<organism evidence="8 9">
    <name type="scientific">Streptomyces violaceusniger</name>
    <dbReference type="NCBI Taxonomy" id="68280"/>
    <lineage>
        <taxon>Bacteria</taxon>
        <taxon>Bacillati</taxon>
        <taxon>Actinomycetota</taxon>
        <taxon>Actinomycetes</taxon>
        <taxon>Kitasatosporales</taxon>
        <taxon>Streptomycetaceae</taxon>
        <taxon>Streptomyces</taxon>
        <taxon>Streptomyces violaceusniger group</taxon>
    </lineage>
</organism>
<evidence type="ECO:0000256" key="2">
    <source>
        <dbReference type="ARBA" id="ARBA00022723"/>
    </source>
</evidence>
<keyword evidence="5" id="KW-0472">Membrane</keyword>
<keyword evidence="3" id="KW-0460">Magnesium</keyword>
<evidence type="ECO:0000313" key="8">
    <source>
        <dbReference type="EMBL" id="GDY60089.1"/>
    </source>
</evidence>
<dbReference type="SUPFAM" id="SSF51621">
    <property type="entry name" value="Phosphoenolpyruvate/pyruvate domain"/>
    <property type="match status" value="1"/>
</dbReference>
<dbReference type="PANTHER" id="PTHR32308">
    <property type="entry name" value="LYASE BETA SUBUNIT, PUTATIVE (AFU_ORTHOLOGUE AFUA_4G13030)-RELATED"/>
    <property type="match status" value="1"/>
</dbReference>
<feature type="transmembrane region" description="Helical" evidence="5">
    <location>
        <begin position="51"/>
        <end position="81"/>
    </location>
</feature>
<keyword evidence="5" id="KW-1133">Transmembrane helix</keyword>
<evidence type="ECO:0000313" key="9">
    <source>
        <dbReference type="Proteomes" id="UP000301309"/>
    </source>
</evidence>
<feature type="domain" description="HpcH/HpaI aldolase/citrate lyase" evidence="6">
    <location>
        <begin position="381"/>
        <end position="588"/>
    </location>
</feature>
<protein>
    <recommendedName>
        <fullName evidence="10">HpcH/HpaI aldolase/citrate lyase domain-containing protein</fullName>
    </recommendedName>
</protein>
<feature type="compositionally biased region" description="Low complexity" evidence="4">
    <location>
        <begin position="328"/>
        <end position="342"/>
    </location>
</feature>
<dbReference type="Proteomes" id="UP000301309">
    <property type="component" value="Unassembled WGS sequence"/>
</dbReference>
<dbReference type="GO" id="GO:0003824">
    <property type="term" value="F:catalytic activity"/>
    <property type="evidence" value="ECO:0007669"/>
    <property type="project" value="InterPro"/>
</dbReference>
<sequence>MLDGFPAEMFVVLVAVTFLFGIARVNGTVEWMVHAAVRVAGQRLGVMPWVLFGLAALLCATGAASPAAVAVVAPLGITFAVERGISPLYVGLMAVNGAAAGSFAPTGVLGGIVNSSLHSSHLTVNGWQLFVGTFAFNVAVGVVTQVVFGRQRIHRMQALTSDSRAADSTIVLGAEQAVTLCAMVALVLGTTVLSLDTGFLALSLASGLALLFRHTAQKASREISWSVVLLVCGIVTYIALLQSLGIVDSLGRMIAAIGAPLLAALIICYVGGVVSAFASTTGILGALMPLAVPFLASGPSVRPVWSSPWQRRRPWSTPVPSPPTALWSSPTHPSTSETTPTEDCCSGERECAGWLRWLPGWSSWPSKVLLHRGTNMEFSERTMLFVPGDRPDRFSKAASSGADAVLIDLEDAVPADNKAAARAAAIRWLARHRSVVRINAPGSPWHAEDLAALAEAPALLRGVVLPKCSTAEQVASVIDHLPYGVSLLPLIESAIGLREAGAIAGLPRVGRLLFGSVDYALDTGITPSPPEEPELLWARSSLVNASQAAGLPSPLDGVHTRLEDKEGLATSSRRSRALGFGGRLCVHPLQVATVHRAWQPTDQEIRWARGVIQASSAGNGGATRVDGQMVDRPVLQRARRLLSLAGKP</sequence>
<feature type="transmembrane region" description="Helical" evidence="5">
    <location>
        <begin position="224"/>
        <end position="247"/>
    </location>
</feature>
<dbReference type="AlphaFoldDB" id="A0A4D4LQF1"/>
<dbReference type="EMBL" id="BJHW01000002">
    <property type="protein sequence ID" value="GDY60089.1"/>
    <property type="molecule type" value="Genomic_DNA"/>
</dbReference>
<dbReference type="GO" id="GO:0006107">
    <property type="term" value="P:oxaloacetate metabolic process"/>
    <property type="evidence" value="ECO:0007669"/>
    <property type="project" value="TreeGrafter"/>
</dbReference>